<evidence type="ECO:0008006" key="4">
    <source>
        <dbReference type="Google" id="ProtNLM"/>
    </source>
</evidence>
<feature type="region of interest" description="Disordered" evidence="1">
    <location>
        <begin position="145"/>
        <end position="213"/>
    </location>
</feature>
<keyword evidence="3" id="KW-1185">Reference proteome</keyword>
<organism evidence="2 3">
    <name type="scientific">Lepraria finkii</name>
    <dbReference type="NCBI Taxonomy" id="1340010"/>
    <lineage>
        <taxon>Eukaryota</taxon>
        <taxon>Fungi</taxon>
        <taxon>Dikarya</taxon>
        <taxon>Ascomycota</taxon>
        <taxon>Pezizomycotina</taxon>
        <taxon>Lecanoromycetes</taxon>
        <taxon>OSLEUM clade</taxon>
        <taxon>Lecanoromycetidae</taxon>
        <taxon>Lecanorales</taxon>
        <taxon>Lecanorineae</taxon>
        <taxon>Stereocaulaceae</taxon>
        <taxon>Lepraria</taxon>
    </lineage>
</organism>
<name>A0ABR4BLV6_9LECA</name>
<feature type="compositionally biased region" description="Basic and acidic residues" evidence="1">
    <location>
        <begin position="196"/>
        <end position="210"/>
    </location>
</feature>
<reference evidence="2 3" key="1">
    <citation type="submission" date="2024-09" db="EMBL/GenBank/DDBJ databases">
        <title>Rethinking Asexuality: The Enigmatic Case of Functional Sexual Genes in Lepraria (Stereocaulaceae).</title>
        <authorList>
            <person name="Doellman M."/>
            <person name="Sun Y."/>
            <person name="Barcenas-Pena A."/>
            <person name="Lumbsch H.T."/>
            <person name="Grewe F."/>
        </authorList>
    </citation>
    <scope>NUCLEOTIDE SEQUENCE [LARGE SCALE GENOMIC DNA]</scope>
    <source>
        <strain evidence="2 3">Grewe 0041</strain>
    </source>
</reference>
<proteinExistence type="predicted"/>
<protein>
    <recommendedName>
        <fullName evidence="4">Roadblock/LAMTOR2 domain-containing protein</fullName>
    </recommendedName>
</protein>
<gene>
    <name evidence="2" type="ORF">ABVK25_000072</name>
</gene>
<evidence type="ECO:0000313" key="3">
    <source>
        <dbReference type="Proteomes" id="UP001590951"/>
    </source>
</evidence>
<feature type="compositionally biased region" description="Basic and acidic residues" evidence="1">
    <location>
        <begin position="145"/>
        <end position="156"/>
    </location>
</feature>
<dbReference type="EMBL" id="JBHFEH010000001">
    <property type="protein sequence ID" value="KAL2058781.1"/>
    <property type="molecule type" value="Genomic_DNA"/>
</dbReference>
<evidence type="ECO:0000256" key="1">
    <source>
        <dbReference type="SAM" id="MobiDB-lite"/>
    </source>
</evidence>
<comment type="caution">
    <text evidence="2">The sequence shown here is derived from an EMBL/GenBank/DDBJ whole genome shotgun (WGS) entry which is preliminary data.</text>
</comment>
<accession>A0ABR4BLV6</accession>
<sequence>MISATRIKQLLSSNTDEHATHFVFITTAGTILGHDYAASVPAIRKLSAFAGPTWRLHDTALAQTGKLATEPAANTGFFQGKVLKLVIKADEKSLESMFVEQDDFVGVLVYVKERTLIAALKKKRDFAGEPDDLAKMIQRLDLKEGDDTGRTAKEDGNAIDAKGGKEGTTTGETVEKDGGDPGETGSVKSVEPEQMSEAKGKEPAKDDSKGYKPGKMRILELRAEAIAEALAEGELKDFHMPKGFH</sequence>
<dbReference type="Proteomes" id="UP001590951">
    <property type="component" value="Unassembled WGS sequence"/>
</dbReference>
<evidence type="ECO:0000313" key="2">
    <source>
        <dbReference type="EMBL" id="KAL2058781.1"/>
    </source>
</evidence>